<dbReference type="SMART" id="SM00491">
    <property type="entry name" value="HELICc2"/>
    <property type="match status" value="1"/>
</dbReference>
<feature type="domain" description="Helicase ATP-binding" evidence="8">
    <location>
        <begin position="134"/>
        <end position="423"/>
    </location>
</feature>
<dbReference type="SUPFAM" id="SSF52540">
    <property type="entry name" value="P-loop containing nucleoside triphosphate hydrolases"/>
    <property type="match status" value="1"/>
</dbReference>
<protein>
    <submittedName>
        <fullName evidence="10">ATP-dependent DNA helicase DinG</fullName>
    </submittedName>
</protein>
<keyword evidence="10" id="KW-0347">Helicase</keyword>
<dbReference type="PROSITE" id="PS51193">
    <property type="entry name" value="HELICASE_ATP_BIND_2"/>
    <property type="match status" value="1"/>
</dbReference>
<dbReference type="GO" id="GO:0005524">
    <property type="term" value="F:ATP binding"/>
    <property type="evidence" value="ECO:0007669"/>
    <property type="project" value="UniProtKB-KW"/>
</dbReference>
<keyword evidence="11" id="KW-1185">Reference proteome</keyword>
<keyword evidence="1" id="KW-0408">Iron</keyword>
<dbReference type="GO" id="GO:0003676">
    <property type="term" value="F:nucleic acid binding"/>
    <property type="evidence" value="ECO:0007669"/>
    <property type="project" value="InterPro"/>
</dbReference>
<evidence type="ECO:0000256" key="3">
    <source>
        <dbReference type="ARBA" id="ARBA00022763"/>
    </source>
</evidence>
<dbReference type="Gene3D" id="3.40.140.10">
    <property type="entry name" value="Cytidine Deaminase, domain 2"/>
    <property type="match status" value="1"/>
</dbReference>
<keyword evidence="1" id="KW-0004">4Fe-4S</keyword>
<dbReference type="OrthoDB" id="9803913at2"/>
<dbReference type="InterPro" id="IPR001650">
    <property type="entry name" value="Helicase_C-like"/>
</dbReference>
<name>A0A1T4LKE0_9SPIR</name>
<evidence type="ECO:0000313" key="10">
    <source>
        <dbReference type="EMBL" id="SJZ55096.1"/>
    </source>
</evidence>
<comment type="similarity">
    <text evidence="7">Belongs to the helicase family. DinG subfamily.</text>
</comment>
<dbReference type="InterPro" id="IPR027417">
    <property type="entry name" value="P-loop_NTPase"/>
</dbReference>
<evidence type="ECO:0000256" key="4">
    <source>
        <dbReference type="ARBA" id="ARBA00022801"/>
    </source>
</evidence>
<evidence type="ECO:0000259" key="9">
    <source>
        <dbReference type="PROSITE" id="PS51194"/>
    </source>
</evidence>
<evidence type="ECO:0000256" key="5">
    <source>
        <dbReference type="ARBA" id="ARBA00022840"/>
    </source>
</evidence>
<dbReference type="PROSITE" id="PS51194">
    <property type="entry name" value="HELICASE_CTER"/>
    <property type="match status" value="1"/>
</dbReference>
<dbReference type="GO" id="GO:0003678">
    <property type="term" value="F:DNA helicase activity"/>
    <property type="evidence" value="ECO:0007669"/>
    <property type="project" value="InterPro"/>
</dbReference>
<keyword evidence="5" id="KW-0067">ATP-binding</keyword>
<sequence length="817" mass="91782">MEINRRFSDNARAEMRAQIKNASGNEVFFSGLINESGVVVSVSVGARGSLNSVPVNFSQKRNCSVLIHNHPSGNLQPSDADLMVASDCSENAQGFYIINNEVSEVYVVMEPVLPRVVKKLDSEKVAFYLSKNGPLAKKSADYEERPVQLELVKKIVSALNGNKIGIFEAGTGVGKSFSYLIPSMLWAVENKERVVVSTGTINLQQQLVEKDIPAAEKIVGKKIKAVLVKGRQNYLCLRRLDETGKERDLFNEEQEIFDKIFEWSKNTPTGSRSDLSFMPSENIWQKVNSEADACMGMKCPFREKCFVMKVRKEAADANILVVNHHILFADIESRLEGAGFEDTAVLPPYKRIVFDEAHGIEDAATSFFSNQINRFKIQKHLNLLYRTRRGTAAGFLFTLLSLSFSEENADSLIEDVNQIKVALNGLEDAALALLEHEYTLRLFKNTQTQFVNVLHSMSVLQKHIADFTGNVRKLFDCIPEEAKDSPVLYETKSVLRRLEDSAVVLGSFLSWSEHPDFVYWIQKSKLSSAVSKNIENPYYVQFIQTPLDISQTMNKGVFEPMDSVICTSATLSIGKSFNYWKKHAGVFFAEEERILEGEFPSPFPYKTNVLFAVARDAPFPENAFEYQRYIEDSIVRLIRAAGGKTLVLFTSYESLKHACDIARNALRLSGIKILRQGDDDRFRLLKIFREDKTSVLFATDSFWEGVDVPGDSLSQVIIAKLPFGVPNNPVFAAKSEMIQQRGGSSFMELSVPDAVIKFRQGFGRLMRRNSDKGAIVVLDKRIVEKQYGRIFTSSVPETKKMYDTVENIAQAVAALID</sequence>
<organism evidence="10 11">
    <name type="scientific">Treponema berlinense</name>
    <dbReference type="NCBI Taxonomy" id="225004"/>
    <lineage>
        <taxon>Bacteria</taxon>
        <taxon>Pseudomonadati</taxon>
        <taxon>Spirochaetota</taxon>
        <taxon>Spirochaetia</taxon>
        <taxon>Spirochaetales</taxon>
        <taxon>Treponemataceae</taxon>
        <taxon>Treponema</taxon>
    </lineage>
</organism>
<evidence type="ECO:0000256" key="6">
    <source>
        <dbReference type="ARBA" id="ARBA00023204"/>
    </source>
</evidence>
<dbReference type="InterPro" id="IPR045028">
    <property type="entry name" value="DinG/Rad3-like"/>
</dbReference>
<dbReference type="Proteomes" id="UP000190395">
    <property type="component" value="Unassembled WGS sequence"/>
</dbReference>
<dbReference type="AlphaFoldDB" id="A0A1T4LKE0"/>
<evidence type="ECO:0000256" key="1">
    <source>
        <dbReference type="ARBA" id="ARBA00022485"/>
    </source>
</evidence>
<dbReference type="Gene3D" id="3.40.50.300">
    <property type="entry name" value="P-loop containing nucleotide triphosphate hydrolases"/>
    <property type="match status" value="2"/>
</dbReference>
<dbReference type="SMART" id="SM00488">
    <property type="entry name" value="DEXDc2"/>
    <property type="match status" value="1"/>
</dbReference>
<keyword evidence="1" id="KW-0411">Iron-sulfur</keyword>
<dbReference type="STRING" id="225004.SAMN02745152_00570"/>
<dbReference type="GO" id="GO:0006281">
    <property type="term" value="P:DNA repair"/>
    <property type="evidence" value="ECO:0007669"/>
    <property type="project" value="UniProtKB-KW"/>
</dbReference>
<evidence type="ECO:0000256" key="7">
    <source>
        <dbReference type="ARBA" id="ARBA00038058"/>
    </source>
</evidence>
<dbReference type="GO" id="GO:0051539">
    <property type="term" value="F:4 iron, 4 sulfur cluster binding"/>
    <property type="evidence" value="ECO:0007669"/>
    <property type="project" value="UniProtKB-KW"/>
</dbReference>
<keyword evidence="3" id="KW-0227">DNA damage</keyword>
<dbReference type="InterPro" id="IPR014013">
    <property type="entry name" value="Helic_SF1/SF2_ATP-bd_DinG/Rad3"/>
</dbReference>
<dbReference type="RefSeq" id="WP_078930319.1">
    <property type="nucleotide sequence ID" value="NZ_FUXC01000002.1"/>
</dbReference>
<keyword evidence="4" id="KW-0378">Hydrolase</keyword>
<accession>A0A1T4LKE0</accession>
<reference evidence="10 11" key="1">
    <citation type="submission" date="2017-02" db="EMBL/GenBank/DDBJ databases">
        <authorList>
            <person name="Peterson S.W."/>
        </authorList>
    </citation>
    <scope>NUCLEOTIDE SEQUENCE [LARGE SCALE GENOMIC DNA]</scope>
    <source>
        <strain evidence="10 11">ATCC BAA-909</strain>
    </source>
</reference>
<evidence type="ECO:0000259" key="8">
    <source>
        <dbReference type="PROSITE" id="PS51193"/>
    </source>
</evidence>
<dbReference type="Pfam" id="PF04002">
    <property type="entry name" value="RadC"/>
    <property type="match status" value="1"/>
</dbReference>
<dbReference type="InterPro" id="IPR025657">
    <property type="entry name" value="RadC_JAB"/>
</dbReference>
<dbReference type="EMBL" id="FUXC01000002">
    <property type="protein sequence ID" value="SJZ55096.1"/>
    <property type="molecule type" value="Genomic_DNA"/>
</dbReference>
<dbReference type="InterPro" id="IPR006555">
    <property type="entry name" value="ATP-dep_Helicase_C"/>
</dbReference>
<keyword evidence="2" id="KW-0547">Nucleotide-binding</keyword>
<dbReference type="PANTHER" id="PTHR11472:SF34">
    <property type="entry name" value="REGULATOR OF TELOMERE ELONGATION HELICASE 1"/>
    <property type="match status" value="1"/>
</dbReference>
<dbReference type="PROSITE" id="PS01302">
    <property type="entry name" value="UPF0758"/>
    <property type="match status" value="1"/>
</dbReference>
<dbReference type="GO" id="GO:0016818">
    <property type="term" value="F:hydrolase activity, acting on acid anhydrides, in phosphorus-containing anhydrides"/>
    <property type="evidence" value="ECO:0007669"/>
    <property type="project" value="InterPro"/>
</dbReference>
<gene>
    <name evidence="10" type="ORF">SAMN02745152_00570</name>
</gene>
<dbReference type="PANTHER" id="PTHR11472">
    <property type="entry name" value="DNA REPAIR DEAD HELICASE RAD3/XP-D SUBFAMILY MEMBER"/>
    <property type="match status" value="1"/>
</dbReference>
<feature type="domain" description="Helicase C-terminal" evidence="9">
    <location>
        <begin position="629"/>
        <end position="806"/>
    </location>
</feature>
<proteinExistence type="inferred from homology"/>
<dbReference type="GeneID" id="303366839"/>
<keyword evidence="1" id="KW-0479">Metal-binding</keyword>
<dbReference type="Pfam" id="PF13307">
    <property type="entry name" value="Helicase_C_2"/>
    <property type="match status" value="1"/>
</dbReference>
<keyword evidence="6" id="KW-0234">DNA repair</keyword>
<dbReference type="InterPro" id="IPR006554">
    <property type="entry name" value="Helicase-like_DEXD_c2"/>
</dbReference>
<evidence type="ECO:0000256" key="2">
    <source>
        <dbReference type="ARBA" id="ARBA00022741"/>
    </source>
</evidence>
<dbReference type="InterPro" id="IPR020891">
    <property type="entry name" value="UPF0758_CS"/>
</dbReference>
<evidence type="ECO:0000313" key="11">
    <source>
        <dbReference type="Proteomes" id="UP000190395"/>
    </source>
</evidence>